<keyword evidence="1" id="KW-0472">Membrane</keyword>
<accession>A0A0D9AT88</accession>
<proteinExistence type="predicted"/>
<evidence type="ECO:0000313" key="3">
    <source>
        <dbReference type="Proteomes" id="UP000032487"/>
    </source>
</evidence>
<dbReference type="RefSeq" id="WP_045160522.1">
    <property type="nucleotide sequence ID" value="NZ_JYHV01000007.1"/>
</dbReference>
<dbReference type="EMBL" id="JYHV01000007">
    <property type="protein sequence ID" value="KJH84225.1"/>
    <property type="molecule type" value="Genomic_DNA"/>
</dbReference>
<evidence type="ECO:0000313" key="2">
    <source>
        <dbReference type="EMBL" id="KJH84225.1"/>
    </source>
</evidence>
<dbReference type="PATRIC" id="fig|316.101.peg.3540"/>
<comment type="caution">
    <text evidence="2">The sequence shown here is derived from an EMBL/GenBank/DDBJ whole genome shotgun (WGS) entry which is preliminary data.</text>
</comment>
<organism evidence="2 3">
    <name type="scientific">Stutzerimonas stutzeri</name>
    <name type="common">Pseudomonas stutzeri</name>
    <dbReference type="NCBI Taxonomy" id="316"/>
    <lineage>
        <taxon>Bacteria</taxon>
        <taxon>Pseudomonadati</taxon>
        <taxon>Pseudomonadota</taxon>
        <taxon>Gammaproteobacteria</taxon>
        <taxon>Pseudomonadales</taxon>
        <taxon>Pseudomonadaceae</taxon>
        <taxon>Stutzerimonas</taxon>
    </lineage>
</organism>
<feature type="transmembrane region" description="Helical" evidence="1">
    <location>
        <begin position="621"/>
        <end position="644"/>
    </location>
</feature>
<name>A0A0D9AT88_STUST</name>
<gene>
    <name evidence="2" type="ORF">UF78_02680</name>
</gene>
<protein>
    <submittedName>
        <fullName evidence="2">Uncharacterized protein</fullName>
    </submittedName>
</protein>
<feature type="transmembrane region" description="Helical" evidence="1">
    <location>
        <begin position="585"/>
        <end position="609"/>
    </location>
</feature>
<evidence type="ECO:0000256" key="1">
    <source>
        <dbReference type="SAM" id="Phobius"/>
    </source>
</evidence>
<sequence length="679" mass="77697">MEDRRLLASAALFRQLHDNKKDVYDVLAEFIRSSISWSSLWSFNVTECSGILEENFGFKIPDAVIRTCLKKRLKRAGEISLSQGIYTTTEQFVRADSLKDDYTGIQSEQRYIINTLTEYVEKVTSRKLSGSDREQLSADFHSYFLGGLKPCENSLLISEFIVKYSCDVEFTEKLNRVEEGLILYGGICHSSSLANHEPWRNNFTIYLDTEVLFFSQGFNGTLHKNIFDDFHALIREINARTSHGAKIELRYFDETKREVEDFFYAAEKIVEQHQEPDPSKPAMINITNGCSSSADVLLKKAKFYQDLRRLRIQEEISQNYYDPPTYVVDDMGTFKLLQAEHPDLDQDKIPSVLRLFTKINYLRRGVSHQGLEQSAAILVSGKYITRVLAFSKAILQEPKQIPFATDLDYLTERLWFKLNKGFGNGKLPSTFDVVARAQVILSTQAGSKVAEDYKSLLNQMESGLMSNDSAGYLLSELRSRTTKPEDFHSDNVEEVAAFLRSEFIEDALRQKAVLERKAEEGEVSQAKVRLLEDQLKLQADLSEQERVKRQQHIDNTLNQYQAQLRVRDITIHKERLKPLRNLARLEFVGVTALAYGIAILIGLAIIFVLRGENDTTLGMLSVALGMLPLIIMLINTEVISLYFATRVRARYRRRQRKKFTIRSLASYSNADIQPPLEPS</sequence>
<reference evidence="2 3" key="1">
    <citation type="submission" date="2015-02" db="EMBL/GenBank/DDBJ databases">
        <title>Draft genome sequence of Pseudomonas stutzeri NT0128 isolated from wheat (Triticum turgidum) rhizosphere.</title>
        <authorList>
            <person name="Tovi N."/>
            <person name="Frenk S."/>
            <person name="Hadar Y."/>
            <person name="Minz D."/>
        </authorList>
    </citation>
    <scope>NUCLEOTIDE SEQUENCE [LARGE SCALE GENOMIC DNA]</scope>
    <source>
        <strain evidence="2 3">NT0128</strain>
    </source>
</reference>
<keyword evidence="1" id="KW-0812">Transmembrane</keyword>
<dbReference type="OrthoDB" id="7058283at2"/>
<keyword evidence="1" id="KW-1133">Transmembrane helix</keyword>
<dbReference type="AlphaFoldDB" id="A0A0D9AT88"/>
<dbReference type="Proteomes" id="UP000032487">
    <property type="component" value="Unassembled WGS sequence"/>
</dbReference>